<name>A0AAW0CXF4_9AGAR</name>
<dbReference type="AlphaFoldDB" id="A0AAW0CXF4"/>
<evidence type="ECO:0000313" key="1">
    <source>
        <dbReference type="EMBL" id="KAK7042883.1"/>
    </source>
</evidence>
<accession>A0AAW0CXF4</accession>
<protein>
    <submittedName>
        <fullName evidence="1">Uncharacterized protein</fullName>
    </submittedName>
</protein>
<dbReference type="Proteomes" id="UP001362999">
    <property type="component" value="Unassembled WGS sequence"/>
</dbReference>
<reference evidence="1 2" key="1">
    <citation type="journal article" date="2024" name="J Genomics">
        <title>Draft genome sequencing and assembly of Favolaschia claudopus CIRM-BRFM 2984 isolated from oak limbs.</title>
        <authorList>
            <person name="Navarro D."/>
            <person name="Drula E."/>
            <person name="Chaduli D."/>
            <person name="Cazenave R."/>
            <person name="Ahrendt S."/>
            <person name="Wang J."/>
            <person name="Lipzen A."/>
            <person name="Daum C."/>
            <person name="Barry K."/>
            <person name="Grigoriev I.V."/>
            <person name="Favel A."/>
            <person name="Rosso M.N."/>
            <person name="Martin F."/>
        </authorList>
    </citation>
    <scope>NUCLEOTIDE SEQUENCE [LARGE SCALE GENOMIC DNA]</scope>
    <source>
        <strain evidence="1 2">CIRM-BRFM 2984</strain>
    </source>
</reference>
<gene>
    <name evidence="1" type="ORF">R3P38DRAFT_2768371</name>
</gene>
<organism evidence="1 2">
    <name type="scientific">Favolaschia claudopus</name>
    <dbReference type="NCBI Taxonomy" id="2862362"/>
    <lineage>
        <taxon>Eukaryota</taxon>
        <taxon>Fungi</taxon>
        <taxon>Dikarya</taxon>
        <taxon>Basidiomycota</taxon>
        <taxon>Agaricomycotina</taxon>
        <taxon>Agaricomycetes</taxon>
        <taxon>Agaricomycetidae</taxon>
        <taxon>Agaricales</taxon>
        <taxon>Marasmiineae</taxon>
        <taxon>Mycenaceae</taxon>
        <taxon>Favolaschia</taxon>
    </lineage>
</organism>
<proteinExistence type="predicted"/>
<dbReference type="EMBL" id="JAWWNJ010000013">
    <property type="protein sequence ID" value="KAK7042883.1"/>
    <property type="molecule type" value="Genomic_DNA"/>
</dbReference>
<sequence length="247" mass="26673">MVSNKSVSFISPVNLDCADALPLQISGFKIVSTPSHLITQTFRPLNLNEGLNRPVKRNSEFIVRCMHKRFPVGARLTRESPQVDVEPLRPQSNAFPWELRKYPGKSSAIRAASLAAYNLIILPASLTPNSIPGLLPPTRSWSTLESMHARSSDTQFGLYPFPSRSTSSLSSPSSTSITLALVTDQHIQGGLTIESSYSGQSLVSSIAGNTGLNAATRVIDPRSILPPVSVGHYGAFGRLPESFGRSD</sequence>
<keyword evidence="2" id="KW-1185">Reference proteome</keyword>
<comment type="caution">
    <text evidence="1">The sequence shown here is derived from an EMBL/GenBank/DDBJ whole genome shotgun (WGS) entry which is preliminary data.</text>
</comment>
<evidence type="ECO:0000313" key="2">
    <source>
        <dbReference type="Proteomes" id="UP001362999"/>
    </source>
</evidence>